<dbReference type="RefSeq" id="WP_169726834.1">
    <property type="nucleotide sequence ID" value="NZ_JACKRU010000159.1"/>
</dbReference>
<feature type="transmembrane region" description="Helical" evidence="1">
    <location>
        <begin position="153"/>
        <end position="174"/>
    </location>
</feature>
<evidence type="ECO:0000313" key="3">
    <source>
        <dbReference type="Proteomes" id="UP000193317"/>
    </source>
</evidence>
<organism evidence="2 3">
    <name type="scientific">Mycobacterium szulgai</name>
    <dbReference type="NCBI Taxonomy" id="1787"/>
    <lineage>
        <taxon>Bacteria</taxon>
        <taxon>Bacillati</taxon>
        <taxon>Actinomycetota</taxon>
        <taxon>Actinomycetes</taxon>
        <taxon>Mycobacteriales</taxon>
        <taxon>Mycobacteriaceae</taxon>
        <taxon>Mycobacterium</taxon>
    </lineage>
</organism>
<feature type="transmembrane region" description="Helical" evidence="1">
    <location>
        <begin position="112"/>
        <end position="141"/>
    </location>
</feature>
<feature type="transmembrane region" description="Helical" evidence="1">
    <location>
        <begin position="195"/>
        <end position="213"/>
    </location>
</feature>
<sequence>MAKVAGPALVIALSPVPVVLVLVLLVHNDRPYSSSIAYLLGRSISLAGLTTAVIHIPWLRGSLAGPGPPWADWVVVGIGAGLVALGVRMRWRRPRGIDRRGWESRVGRISPMIAIAMGALPLLANPKALAASAAAGAGIASLHVTVPGTVTAVALYAALANSTVVAPLVAYLAVGPRIDPQLERIRGWIQARREAVTTLTLLLVGGLLMLYGFA</sequence>
<protein>
    <recommendedName>
        <fullName evidence="4">GAP family protein</fullName>
    </recommendedName>
</protein>
<evidence type="ECO:0000256" key="1">
    <source>
        <dbReference type="SAM" id="Phobius"/>
    </source>
</evidence>
<keyword evidence="1" id="KW-0472">Membrane</keyword>
<dbReference type="Proteomes" id="UP000193317">
    <property type="component" value="Unassembled WGS sequence"/>
</dbReference>
<keyword evidence="1" id="KW-0812">Transmembrane</keyword>
<dbReference type="Pfam" id="PF11139">
    <property type="entry name" value="SfLAP"/>
    <property type="match status" value="1"/>
</dbReference>
<feature type="transmembrane region" description="Helical" evidence="1">
    <location>
        <begin position="39"/>
        <end position="58"/>
    </location>
</feature>
<name>A0A1X2DXZ4_MYCSZ</name>
<feature type="transmembrane region" description="Helical" evidence="1">
    <location>
        <begin position="6"/>
        <end position="27"/>
    </location>
</feature>
<evidence type="ECO:0000313" key="2">
    <source>
        <dbReference type="EMBL" id="ORW93035.1"/>
    </source>
</evidence>
<dbReference type="EMBL" id="LQPW01000147">
    <property type="protein sequence ID" value="ORW93035.1"/>
    <property type="molecule type" value="Genomic_DNA"/>
</dbReference>
<accession>A0A1X2DXZ4</accession>
<proteinExistence type="predicted"/>
<feature type="transmembrane region" description="Helical" evidence="1">
    <location>
        <begin position="70"/>
        <end position="91"/>
    </location>
</feature>
<comment type="caution">
    <text evidence="2">The sequence shown here is derived from an EMBL/GenBank/DDBJ whole genome shotgun (WGS) entry which is preliminary data.</text>
</comment>
<dbReference type="AlphaFoldDB" id="A0A1X2DXZ4"/>
<gene>
    <name evidence="2" type="ORF">AWC27_08135</name>
</gene>
<keyword evidence="3" id="KW-1185">Reference proteome</keyword>
<dbReference type="InterPro" id="IPR021315">
    <property type="entry name" value="Gap/Sap"/>
</dbReference>
<keyword evidence="1" id="KW-1133">Transmembrane helix</keyword>
<reference evidence="2 3" key="1">
    <citation type="submission" date="2016-01" db="EMBL/GenBank/DDBJ databases">
        <title>The new phylogeny of the genus Mycobacterium.</title>
        <authorList>
            <person name="Tarcisio F."/>
            <person name="Conor M."/>
            <person name="Antonella G."/>
            <person name="Elisabetta G."/>
            <person name="Giulia F.S."/>
            <person name="Sara T."/>
            <person name="Anna F."/>
            <person name="Clotilde B."/>
            <person name="Roberto B."/>
            <person name="Veronica D.S."/>
            <person name="Fabio R."/>
            <person name="Monica P."/>
            <person name="Olivier J."/>
            <person name="Enrico T."/>
            <person name="Nicola S."/>
        </authorList>
    </citation>
    <scope>NUCLEOTIDE SEQUENCE [LARGE SCALE GENOMIC DNA]</scope>
    <source>
        <strain evidence="2 3">DSM 44166</strain>
    </source>
</reference>
<evidence type="ECO:0008006" key="4">
    <source>
        <dbReference type="Google" id="ProtNLM"/>
    </source>
</evidence>